<dbReference type="Gene3D" id="1.25.40.20">
    <property type="entry name" value="Ankyrin repeat-containing domain"/>
    <property type="match status" value="1"/>
</dbReference>
<dbReference type="Proteomes" id="UP000253729">
    <property type="component" value="Unassembled WGS sequence"/>
</dbReference>
<name>A0A3F3QG74_9EURO</name>
<dbReference type="PRINTS" id="PR01415">
    <property type="entry name" value="ANKYRIN"/>
</dbReference>
<dbReference type="SMART" id="SM00248">
    <property type="entry name" value="ANK"/>
    <property type="match status" value="3"/>
</dbReference>
<dbReference type="PROSITE" id="PS50297">
    <property type="entry name" value="ANK_REP_REGION"/>
    <property type="match status" value="2"/>
</dbReference>
<evidence type="ECO:0000256" key="2">
    <source>
        <dbReference type="ARBA" id="ARBA00023043"/>
    </source>
</evidence>
<dbReference type="STRING" id="1341132.A0A3F3QG74"/>
<dbReference type="SUPFAM" id="SSF48403">
    <property type="entry name" value="Ankyrin repeat"/>
    <property type="match status" value="1"/>
</dbReference>
<dbReference type="AlphaFoldDB" id="A0A3F3QG74"/>
<dbReference type="RefSeq" id="XP_026631316.1">
    <property type="nucleotide sequence ID" value="XM_026768610.1"/>
</dbReference>
<keyword evidence="1" id="KW-0677">Repeat</keyword>
<proteinExistence type="predicted"/>
<reference evidence="4 5" key="1">
    <citation type="submission" date="2018-07" db="EMBL/GenBank/DDBJ databases">
        <title>The genomes of Aspergillus section Nigri reveals drivers in fungal speciation.</title>
        <authorList>
            <consortium name="DOE Joint Genome Institute"/>
            <person name="Vesth T.C."/>
            <person name="Nybo J."/>
            <person name="Theobald S."/>
            <person name="Brandl J."/>
            <person name="Frisvad J.C."/>
            <person name="Nielsen K.F."/>
            <person name="Lyhne E.K."/>
            <person name="Kogle M.E."/>
            <person name="Kuo A."/>
            <person name="Riley R."/>
            <person name="Clum A."/>
            <person name="Nolan M."/>
            <person name="Lipzen A."/>
            <person name="Salamov A."/>
            <person name="Henrissat B."/>
            <person name="Wiebenga A."/>
            <person name="De vries R.P."/>
            <person name="Grigoriev I.V."/>
            <person name="Mortensen U.H."/>
            <person name="Andersen M.R."/>
            <person name="Baker S.E."/>
        </authorList>
    </citation>
    <scope>NUCLEOTIDE SEQUENCE [LARGE SCALE GENOMIC DNA]</scope>
    <source>
        <strain evidence="4 5">CBS 139.54b</strain>
    </source>
</reference>
<dbReference type="InterPro" id="IPR002110">
    <property type="entry name" value="Ankyrin_rpt"/>
</dbReference>
<dbReference type="PROSITE" id="PS50088">
    <property type="entry name" value="ANK_REPEAT"/>
    <property type="match status" value="2"/>
</dbReference>
<evidence type="ECO:0000313" key="4">
    <source>
        <dbReference type="EMBL" id="RDH38294.1"/>
    </source>
</evidence>
<feature type="repeat" description="ANK" evidence="3">
    <location>
        <begin position="52"/>
        <end position="84"/>
    </location>
</feature>
<dbReference type="Pfam" id="PF12796">
    <property type="entry name" value="Ank_2"/>
    <property type="match status" value="1"/>
</dbReference>
<keyword evidence="2 3" id="KW-0040">ANK repeat</keyword>
<dbReference type="InterPro" id="IPR036770">
    <property type="entry name" value="Ankyrin_rpt-contain_sf"/>
</dbReference>
<feature type="repeat" description="ANK" evidence="3">
    <location>
        <begin position="85"/>
        <end position="117"/>
    </location>
</feature>
<protein>
    <submittedName>
        <fullName evidence="4">Ankyrin repeat-containing domain protein</fullName>
    </submittedName>
</protein>
<dbReference type="GeneID" id="38136966"/>
<gene>
    <name evidence="4" type="ORF">BDQ94DRAFT_156324</name>
</gene>
<sequence>MGQPTFSKRIDLEFDRLRNLQMIKWNNNLLGFLEKARTSLESPRILGRRDIFGRSLLHYAAMGGCTDLLLYLLQKKPNIDSRDMHGRTPLSWAAEYSSLAAVKILLDHGATINARDYENSTPLAYLLHAGNPNNADREATKAMLTEKKSRNALKKSWIWILSYFRLRSYVRSDI</sequence>
<dbReference type="PANTHER" id="PTHR24134:SF9">
    <property type="entry name" value="ANKYRIN REPEAT AND SOCS BOX PROTEIN 8"/>
    <property type="match status" value="1"/>
</dbReference>
<accession>A0A3F3QG74</accession>
<dbReference type="EMBL" id="KZ852033">
    <property type="protein sequence ID" value="RDH38294.1"/>
    <property type="molecule type" value="Genomic_DNA"/>
</dbReference>
<dbReference type="PANTHER" id="PTHR24134">
    <property type="entry name" value="ANKYRIN REPEAT-CONTAINING PROTEIN DDB_G0279043"/>
    <property type="match status" value="1"/>
</dbReference>
<evidence type="ECO:0000256" key="1">
    <source>
        <dbReference type="ARBA" id="ARBA00022737"/>
    </source>
</evidence>
<evidence type="ECO:0000313" key="5">
    <source>
        <dbReference type="Proteomes" id="UP000253729"/>
    </source>
</evidence>
<organism evidence="4 5">
    <name type="scientific">Aspergillus welwitschiae</name>
    <dbReference type="NCBI Taxonomy" id="1341132"/>
    <lineage>
        <taxon>Eukaryota</taxon>
        <taxon>Fungi</taxon>
        <taxon>Dikarya</taxon>
        <taxon>Ascomycota</taxon>
        <taxon>Pezizomycotina</taxon>
        <taxon>Eurotiomycetes</taxon>
        <taxon>Eurotiomycetidae</taxon>
        <taxon>Eurotiales</taxon>
        <taxon>Aspergillaceae</taxon>
        <taxon>Aspergillus</taxon>
        <taxon>Aspergillus subgen. Circumdati</taxon>
    </lineage>
</organism>
<keyword evidence="5" id="KW-1185">Reference proteome</keyword>
<evidence type="ECO:0000256" key="3">
    <source>
        <dbReference type="PROSITE-ProRule" id="PRU00023"/>
    </source>
</evidence>